<keyword evidence="1" id="KW-0547">Nucleotide-binding</keyword>
<dbReference type="Proteomes" id="UP000074247">
    <property type="component" value="Unassembled WGS sequence"/>
</dbReference>
<sequence>MRISRVFVSGLHDVCRTRLGRALALWRLSFSSQLIQDLPLQQRDAQSLQQRTAAVNAALSSWDTNAQLHYAATAAYASLLNHYKSGRTRLRVADDGLVIQTALDICASCGLSSQPAVSKKLATLLNLESHPKLKTQEDLDDINVLPEFVN</sequence>
<name>A0A139Y747_TOXGO</name>
<gene>
    <name evidence="1" type="ORF">TGARI_268290B</name>
</gene>
<dbReference type="GO" id="GO:0004386">
    <property type="term" value="F:helicase activity"/>
    <property type="evidence" value="ECO:0007669"/>
    <property type="project" value="UniProtKB-KW"/>
</dbReference>
<keyword evidence="1" id="KW-0378">Hydrolase</keyword>
<dbReference type="EMBL" id="AGQS02003689">
    <property type="protein sequence ID" value="KYF47211.1"/>
    <property type="molecule type" value="Genomic_DNA"/>
</dbReference>
<comment type="caution">
    <text evidence="1">The sequence shown here is derived from an EMBL/GenBank/DDBJ whole genome shotgun (WGS) entry which is preliminary data.</text>
</comment>
<dbReference type="VEuPathDB" id="ToxoDB:TGARI_268290B"/>
<organism evidence="1 2">
    <name type="scientific">Toxoplasma gondii ARI</name>
    <dbReference type="NCBI Taxonomy" id="1074872"/>
    <lineage>
        <taxon>Eukaryota</taxon>
        <taxon>Sar</taxon>
        <taxon>Alveolata</taxon>
        <taxon>Apicomplexa</taxon>
        <taxon>Conoidasida</taxon>
        <taxon>Coccidia</taxon>
        <taxon>Eucoccidiorida</taxon>
        <taxon>Eimeriorina</taxon>
        <taxon>Sarcocystidae</taxon>
        <taxon>Toxoplasma</taxon>
    </lineage>
</organism>
<protein>
    <submittedName>
        <fullName evidence="1">DEAD/DEAH box helicase domain-containing protein</fullName>
    </submittedName>
</protein>
<keyword evidence="1" id="KW-0067">ATP-binding</keyword>
<reference evidence="1 2" key="1">
    <citation type="journal article" date="2016" name="Nat. Commun.">
        <title>Local admixture of amplified and diversified secreted pathogenesis determinants shapes mosaic Toxoplasma gondii genomes.</title>
        <authorList>
            <person name="Lorenzi H."/>
            <person name="Khan A."/>
            <person name="Behnke M.S."/>
            <person name="Namasivayam S."/>
            <person name="Swapna L.S."/>
            <person name="Hadjithomas M."/>
            <person name="Karamycheva S."/>
            <person name="Pinney D."/>
            <person name="Brunk B.P."/>
            <person name="Ajioka J.W."/>
            <person name="Ajzenberg D."/>
            <person name="Boothroyd J.C."/>
            <person name="Boyle J.P."/>
            <person name="Darde M.L."/>
            <person name="Diaz-Miranda M.A."/>
            <person name="Dubey J.P."/>
            <person name="Fritz H.M."/>
            <person name="Gennari S.M."/>
            <person name="Gregory B.D."/>
            <person name="Kim K."/>
            <person name="Saeij J.P."/>
            <person name="Su C."/>
            <person name="White M.W."/>
            <person name="Zhu X.Q."/>
            <person name="Howe D.K."/>
            <person name="Rosenthal B.M."/>
            <person name="Grigg M.E."/>
            <person name="Parkinson J."/>
            <person name="Liu L."/>
            <person name="Kissinger J.C."/>
            <person name="Roos D.S."/>
            <person name="Sibley L.D."/>
        </authorList>
    </citation>
    <scope>NUCLEOTIDE SEQUENCE [LARGE SCALE GENOMIC DNA]</scope>
    <source>
        <strain evidence="1 2">ARI</strain>
    </source>
</reference>
<dbReference type="AlphaFoldDB" id="A0A139Y747"/>
<proteinExistence type="predicted"/>
<keyword evidence="1" id="KW-0347">Helicase</keyword>
<evidence type="ECO:0000313" key="2">
    <source>
        <dbReference type="Proteomes" id="UP000074247"/>
    </source>
</evidence>
<accession>A0A139Y747</accession>
<evidence type="ECO:0000313" key="1">
    <source>
        <dbReference type="EMBL" id="KYF47211.1"/>
    </source>
</evidence>